<dbReference type="InterPro" id="IPR011712">
    <property type="entry name" value="Sig_transdc_His_kin_sub3_dim/P"/>
</dbReference>
<keyword evidence="3" id="KW-0597">Phosphoprotein</keyword>
<reference evidence="11 12" key="1">
    <citation type="submission" date="2018-08" db="EMBL/GenBank/DDBJ databases">
        <title>Genomic Encyclopedia of Archaeal and Bacterial Type Strains, Phase II (KMG-II): from individual species to whole genera.</title>
        <authorList>
            <person name="Goeker M."/>
        </authorList>
    </citation>
    <scope>NUCLEOTIDE SEQUENCE [LARGE SCALE GENOMIC DNA]</scope>
    <source>
        <strain evidence="11 12">DSM 45791</strain>
    </source>
</reference>
<dbReference type="Pfam" id="PF02518">
    <property type="entry name" value="HATPase_c"/>
    <property type="match status" value="1"/>
</dbReference>
<dbReference type="EC" id="2.7.13.3" evidence="2"/>
<dbReference type="Gene3D" id="3.30.565.10">
    <property type="entry name" value="Histidine kinase-like ATPase, C-terminal domain"/>
    <property type="match status" value="1"/>
</dbReference>
<keyword evidence="9" id="KW-0472">Membrane</keyword>
<comment type="catalytic activity">
    <reaction evidence="1">
        <text>ATP + protein L-histidine = ADP + protein N-phospho-L-histidine.</text>
        <dbReference type="EC" id="2.7.13.3"/>
    </reaction>
</comment>
<comment type="caution">
    <text evidence="11">The sequence shown here is derived from an EMBL/GenBank/DDBJ whole genome shotgun (WGS) entry which is preliminary data.</text>
</comment>
<dbReference type="RefSeq" id="WP_116178280.1">
    <property type="nucleotide sequence ID" value="NZ_CP144375.1"/>
</dbReference>
<evidence type="ECO:0000256" key="8">
    <source>
        <dbReference type="ARBA" id="ARBA00023012"/>
    </source>
</evidence>
<keyword evidence="5" id="KW-0547">Nucleotide-binding</keyword>
<feature type="transmembrane region" description="Helical" evidence="9">
    <location>
        <begin position="21"/>
        <end position="49"/>
    </location>
</feature>
<evidence type="ECO:0000256" key="9">
    <source>
        <dbReference type="SAM" id="Phobius"/>
    </source>
</evidence>
<dbReference type="Pfam" id="PF07730">
    <property type="entry name" value="HisKA_3"/>
    <property type="match status" value="1"/>
</dbReference>
<dbReference type="InterPro" id="IPR003594">
    <property type="entry name" value="HATPase_dom"/>
</dbReference>
<dbReference type="SMART" id="SM00387">
    <property type="entry name" value="HATPase_c"/>
    <property type="match status" value="1"/>
</dbReference>
<dbReference type="SUPFAM" id="SSF55874">
    <property type="entry name" value="ATPase domain of HSP90 chaperone/DNA topoisomerase II/histidine kinase"/>
    <property type="match status" value="1"/>
</dbReference>
<keyword evidence="4" id="KW-0808">Transferase</keyword>
<name>A0A3E0HAP2_9PSEU</name>
<dbReference type="InterPro" id="IPR050482">
    <property type="entry name" value="Sensor_HK_TwoCompSys"/>
</dbReference>
<dbReference type="PANTHER" id="PTHR24421:SF10">
    <property type="entry name" value="NITRATE_NITRITE SENSOR PROTEIN NARQ"/>
    <property type="match status" value="1"/>
</dbReference>
<feature type="domain" description="Histidine kinase/HSP90-like ATPase" evidence="10">
    <location>
        <begin position="361"/>
        <end position="451"/>
    </location>
</feature>
<dbReference type="Gene3D" id="1.20.5.1930">
    <property type="match status" value="1"/>
</dbReference>
<keyword evidence="12" id="KW-1185">Reference proteome</keyword>
<keyword evidence="6 11" id="KW-0418">Kinase</keyword>
<evidence type="ECO:0000313" key="11">
    <source>
        <dbReference type="EMBL" id="REH41095.1"/>
    </source>
</evidence>
<feature type="transmembrane region" description="Helical" evidence="9">
    <location>
        <begin position="148"/>
        <end position="181"/>
    </location>
</feature>
<keyword evidence="9" id="KW-1133">Transmembrane helix</keyword>
<gene>
    <name evidence="11" type="ORF">BCF44_112177</name>
</gene>
<proteinExistence type="predicted"/>
<evidence type="ECO:0000313" key="12">
    <source>
        <dbReference type="Proteomes" id="UP000256269"/>
    </source>
</evidence>
<evidence type="ECO:0000256" key="2">
    <source>
        <dbReference type="ARBA" id="ARBA00012438"/>
    </source>
</evidence>
<keyword evidence="9" id="KW-0812">Transmembrane</keyword>
<evidence type="ECO:0000256" key="3">
    <source>
        <dbReference type="ARBA" id="ARBA00022553"/>
    </source>
</evidence>
<evidence type="ECO:0000256" key="7">
    <source>
        <dbReference type="ARBA" id="ARBA00022840"/>
    </source>
</evidence>
<dbReference type="GO" id="GO:0005524">
    <property type="term" value="F:ATP binding"/>
    <property type="evidence" value="ECO:0007669"/>
    <property type="project" value="UniProtKB-KW"/>
</dbReference>
<dbReference type="PANTHER" id="PTHR24421">
    <property type="entry name" value="NITRATE/NITRITE SENSOR PROTEIN NARX-RELATED"/>
    <property type="match status" value="1"/>
</dbReference>
<dbReference type="EMBL" id="QUNO01000012">
    <property type="protein sequence ID" value="REH41095.1"/>
    <property type="molecule type" value="Genomic_DNA"/>
</dbReference>
<evidence type="ECO:0000256" key="6">
    <source>
        <dbReference type="ARBA" id="ARBA00022777"/>
    </source>
</evidence>
<feature type="transmembrane region" description="Helical" evidence="9">
    <location>
        <begin position="69"/>
        <end position="95"/>
    </location>
</feature>
<dbReference type="AlphaFoldDB" id="A0A3E0HAP2"/>
<dbReference type="CDD" id="cd16917">
    <property type="entry name" value="HATPase_UhpB-NarQ-NarX-like"/>
    <property type="match status" value="1"/>
</dbReference>
<evidence type="ECO:0000256" key="1">
    <source>
        <dbReference type="ARBA" id="ARBA00000085"/>
    </source>
</evidence>
<feature type="transmembrane region" description="Helical" evidence="9">
    <location>
        <begin position="201"/>
        <end position="221"/>
    </location>
</feature>
<sequence length="451" mass="48236">MGSLHERILRPLGEARTWRATLHLLGGVFWSSANALVLVAGLLVAVAPIPALVVFVELVGPIRENGTAAGWLVMLLLLLTVPAAVLGTIGTAYALEGCARLEVGWYRSVLGVDIPLAVRLPARRGPLLPLFGRLATSRQFWRLMAYELVRLPVALLTGTLAAICWVGPVAVLIAAGGDFIGGAVDAVYEPYLDGDHPWESVPALVLVLLVPLVPYLVRWMLTWHLALARRYLGQLSAEQLAARVFEVEQRREDAMAAAETERRRIERDLHDGAQQQLVALAMLLGRARRKYDSDPEATRALLEEAHRSAKEAIVELRELTRGLSPPVLADRGLDAALSALAARSEVPVAIDFDVARRPGRTAESIAYFMIAESLTNIVKHARAGRAWVRVRQQGTSLRVEVGDDGVGGAAMSSGSGLAGLADRAAGVDGTLTVTSPAGGPTTVSLELPCGS</sequence>
<dbReference type="InterPro" id="IPR025828">
    <property type="entry name" value="Put_sensor_dom"/>
</dbReference>
<evidence type="ECO:0000256" key="4">
    <source>
        <dbReference type="ARBA" id="ARBA00022679"/>
    </source>
</evidence>
<keyword evidence="8" id="KW-0902">Two-component regulatory system</keyword>
<dbReference type="Proteomes" id="UP000256269">
    <property type="component" value="Unassembled WGS sequence"/>
</dbReference>
<evidence type="ECO:0000256" key="5">
    <source>
        <dbReference type="ARBA" id="ARBA00022741"/>
    </source>
</evidence>
<organism evidence="11 12">
    <name type="scientific">Kutzneria buriramensis</name>
    <dbReference type="NCBI Taxonomy" id="1045776"/>
    <lineage>
        <taxon>Bacteria</taxon>
        <taxon>Bacillati</taxon>
        <taxon>Actinomycetota</taxon>
        <taxon>Actinomycetes</taxon>
        <taxon>Pseudonocardiales</taxon>
        <taxon>Pseudonocardiaceae</taxon>
        <taxon>Kutzneria</taxon>
    </lineage>
</organism>
<dbReference type="InterPro" id="IPR036890">
    <property type="entry name" value="HATPase_C_sf"/>
</dbReference>
<accession>A0A3E0HAP2</accession>
<dbReference type="Pfam" id="PF13796">
    <property type="entry name" value="Sensor"/>
    <property type="match status" value="1"/>
</dbReference>
<keyword evidence="7" id="KW-0067">ATP-binding</keyword>
<evidence type="ECO:0000259" key="10">
    <source>
        <dbReference type="SMART" id="SM00387"/>
    </source>
</evidence>
<dbReference type="GO" id="GO:0046983">
    <property type="term" value="F:protein dimerization activity"/>
    <property type="evidence" value="ECO:0007669"/>
    <property type="project" value="InterPro"/>
</dbReference>
<dbReference type="GO" id="GO:0016020">
    <property type="term" value="C:membrane"/>
    <property type="evidence" value="ECO:0007669"/>
    <property type="project" value="InterPro"/>
</dbReference>
<protein>
    <recommendedName>
        <fullName evidence="2">histidine kinase</fullName>
        <ecNumber evidence="2">2.7.13.3</ecNumber>
    </recommendedName>
</protein>
<dbReference type="GO" id="GO:0000155">
    <property type="term" value="F:phosphorelay sensor kinase activity"/>
    <property type="evidence" value="ECO:0007669"/>
    <property type="project" value="InterPro"/>
</dbReference>